<dbReference type="Proteomes" id="UP000712281">
    <property type="component" value="Unassembled WGS sequence"/>
</dbReference>
<dbReference type="PROSITE" id="PS51257">
    <property type="entry name" value="PROKAR_LIPOPROTEIN"/>
    <property type="match status" value="1"/>
</dbReference>
<feature type="region of interest" description="Disordered" evidence="1">
    <location>
        <begin position="97"/>
        <end position="123"/>
    </location>
</feature>
<organism evidence="2 3">
    <name type="scientific">Brassica cretica</name>
    <name type="common">Mustard</name>
    <dbReference type="NCBI Taxonomy" id="69181"/>
    <lineage>
        <taxon>Eukaryota</taxon>
        <taxon>Viridiplantae</taxon>
        <taxon>Streptophyta</taxon>
        <taxon>Embryophyta</taxon>
        <taxon>Tracheophyta</taxon>
        <taxon>Spermatophyta</taxon>
        <taxon>Magnoliopsida</taxon>
        <taxon>eudicotyledons</taxon>
        <taxon>Gunneridae</taxon>
        <taxon>Pentapetalae</taxon>
        <taxon>rosids</taxon>
        <taxon>malvids</taxon>
        <taxon>Brassicales</taxon>
        <taxon>Brassicaceae</taxon>
        <taxon>Brassiceae</taxon>
        <taxon>Brassica</taxon>
    </lineage>
</organism>
<comment type="caution">
    <text evidence="2">The sequence shown here is derived from an EMBL/GenBank/DDBJ whole genome shotgun (WGS) entry which is preliminary data.</text>
</comment>
<gene>
    <name evidence="2" type="ORF">F2Q68_00028961</name>
</gene>
<evidence type="ECO:0000256" key="1">
    <source>
        <dbReference type="SAM" id="MobiDB-lite"/>
    </source>
</evidence>
<dbReference type="AlphaFoldDB" id="A0A8S9G6E8"/>
<proteinExistence type="predicted"/>
<accession>A0A8S9G6E8</accession>
<reference evidence="2" key="1">
    <citation type="submission" date="2019-12" db="EMBL/GenBank/DDBJ databases">
        <title>Genome sequencing and annotation of Brassica cretica.</title>
        <authorList>
            <person name="Studholme D.J."/>
            <person name="Sarris P.F."/>
        </authorList>
    </citation>
    <scope>NUCLEOTIDE SEQUENCE</scope>
    <source>
        <strain evidence="2">PFS-001/15</strain>
        <tissue evidence="2">Leaf</tissue>
    </source>
</reference>
<dbReference type="EMBL" id="QGKW02002005">
    <property type="protein sequence ID" value="KAF2541605.1"/>
    <property type="molecule type" value="Genomic_DNA"/>
</dbReference>
<evidence type="ECO:0000313" key="2">
    <source>
        <dbReference type="EMBL" id="KAF2541605.1"/>
    </source>
</evidence>
<protein>
    <submittedName>
        <fullName evidence="2">Uncharacterized protein</fullName>
    </submittedName>
</protein>
<sequence length="143" mass="15502">MLKRQHSIAILYRRISRFDSQSLMSSAAAAACTDPLRCLHTRSIGNGNRFDGGFVHRLNPIYKCGGGKANGLTLRSCFDASPDQKARALSLHRRLLHGPREEQRGGGGTTDLADGRGAYLPGNKTRLQGNDKIVVAVDIDEGI</sequence>
<name>A0A8S9G6E8_BRACR</name>
<evidence type="ECO:0000313" key="3">
    <source>
        <dbReference type="Proteomes" id="UP000712281"/>
    </source>
</evidence>